<evidence type="ECO:0000313" key="3">
    <source>
        <dbReference type="Proteomes" id="UP000072763"/>
    </source>
</evidence>
<dbReference type="InterPro" id="IPR050855">
    <property type="entry name" value="NDM-1-like"/>
</dbReference>
<gene>
    <name evidence="2" type="ORF">NS359_10600</name>
</gene>
<organism evidence="2 3">
    <name type="scientific">Curtobacterium oceanosedimentum</name>
    <dbReference type="NCBI Taxonomy" id="465820"/>
    <lineage>
        <taxon>Bacteria</taxon>
        <taxon>Bacillati</taxon>
        <taxon>Actinomycetota</taxon>
        <taxon>Actinomycetes</taxon>
        <taxon>Micrococcales</taxon>
        <taxon>Microbacteriaceae</taxon>
        <taxon>Curtobacterium</taxon>
    </lineage>
</organism>
<dbReference type="InterPro" id="IPR036866">
    <property type="entry name" value="RibonucZ/Hydroxyglut_hydro"/>
</dbReference>
<comment type="caution">
    <text evidence="2">The sequence shown here is derived from an EMBL/GenBank/DDBJ whole genome shotgun (WGS) entry which is preliminary data.</text>
</comment>
<accession>A0A147DPJ4</accession>
<dbReference type="SMART" id="SM00849">
    <property type="entry name" value="Lactamase_B"/>
    <property type="match status" value="1"/>
</dbReference>
<dbReference type="AlphaFoldDB" id="A0A147DPJ4"/>
<proteinExistence type="predicted"/>
<dbReference type="RefSeq" id="WP_058750049.1">
    <property type="nucleotide sequence ID" value="NZ_LDRC01000055.1"/>
</dbReference>
<dbReference type="EMBL" id="LDRC01000055">
    <property type="protein sequence ID" value="KTR51398.1"/>
    <property type="molecule type" value="Genomic_DNA"/>
</dbReference>
<feature type="domain" description="Metallo-beta-lactamase" evidence="1">
    <location>
        <begin position="23"/>
        <end position="232"/>
    </location>
</feature>
<dbReference type="PANTHER" id="PTHR42951">
    <property type="entry name" value="METALLO-BETA-LACTAMASE DOMAIN-CONTAINING"/>
    <property type="match status" value="1"/>
</dbReference>
<sequence length="248" mass="26258">MSSRRPRSVVSVAPGVVFVEGPVSNWVVLAEEDGVALIDAGYPADSGLVLDTVRWAGHDLGDLRRIYVTHGHVDHVGGIPGILERYPHVQVLAHADELVNVRGPQRQQVRPAEIGGRLAAPRTMRWLARAIGSDALRPVTVPGARAFTAQDFAGRAMTPFPAVGHTAGSTAYLLPAANAIVTGDAVVSHHDTLPGSWQPRPRMITPFFTADQATALESARALPIPEIVLPGHGPAVHRVGSGWVPVVG</sequence>
<dbReference type="Gene3D" id="3.60.15.10">
    <property type="entry name" value="Ribonuclease Z/Hydroxyacylglutathione hydrolase-like"/>
    <property type="match status" value="1"/>
</dbReference>
<dbReference type="SUPFAM" id="SSF56281">
    <property type="entry name" value="Metallo-hydrolase/oxidoreductase"/>
    <property type="match status" value="1"/>
</dbReference>
<reference evidence="2 3" key="1">
    <citation type="journal article" date="2016" name="Front. Microbiol.">
        <title>Genomic Resource of Rice Seed Associated Bacteria.</title>
        <authorList>
            <person name="Midha S."/>
            <person name="Bansal K."/>
            <person name="Sharma S."/>
            <person name="Kumar N."/>
            <person name="Patil P.P."/>
            <person name="Chaudhry V."/>
            <person name="Patil P.B."/>
        </authorList>
    </citation>
    <scope>NUCLEOTIDE SEQUENCE [LARGE SCALE GENOMIC DNA]</scope>
    <source>
        <strain evidence="2 3">NS359</strain>
    </source>
</reference>
<name>A0A147DPJ4_9MICO</name>
<dbReference type="InterPro" id="IPR001279">
    <property type="entry name" value="Metallo-B-lactamas"/>
</dbReference>
<dbReference type="OrthoDB" id="2971563at2"/>
<evidence type="ECO:0000259" key="1">
    <source>
        <dbReference type="SMART" id="SM00849"/>
    </source>
</evidence>
<dbReference type="PATRIC" id="fig|465820.4.peg.2298"/>
<protein>
    <recommendedName>
        <fullName evidence="1">Metallo-beta-lactamase domain-containing protein</fullName>
    </recommendedName>
</protein>
<dbReference type="STRING" id="465820.NS263_05490"/>
<dbReference type="Proteomes" id="UP000072763">
    <property type="component" value="Unassembled WGS sequence"/>
</dbReference>
<evidence type="ECO:0000313" key="2">
    <source>
        <dbReference type="EMBL" id="KTR51398.1"/>
    </source>
</evidence>
<dbReference type="Pfam" id="PF00753">
    <property type="entry name" value="Lactamase_B"/>
    <property type="match status" value="1"/>
</dbReference>
<dbReference type="PANTHER" id="PTHR42951:SF14">
    <property type="entry name" value="METALLO-BETA-LACTAMASE SUPERFAMILY PROTEIN"/>
    <property type="match status" value="1"/>
</dbReference>